<feature type="region of interest" description="Disordered" evidence="13">
    <location>
        <begin position="690"/>
        <end position="745"/>
    </location>
</feature>
<dbReference type="SUPFAM" id="SSF75553">
    <property type="entry name" value="Smc hinge domain"/>
    <property type="match status" value="1"/>
</dbReference>
<feature type="compositionally biased region" description="Basic and acidic residues" evidence="13">
    <location>
        <begin position="247"/>
        <end position="257"/>
    </location>
</feature>
<dbReference type="InterPro" id="IPR003395">
    <property type="entry name" value="RecF/RecN/SMC_N"/>
</dbReference>
<feature type="compositionally biased region" description="Basic residues" evidence="13">
    <location>
        <begin position="235"/>
        <end position="246"/>
    </location>
</feature>
<reference evidence="15" key="1">
    <citation type="journal article" date="2020" name="New Phytol.">
        <title>Comparative genomics reveals dynamic genome evolution in host specialist ectomycorrhizal fungi.</title>
        <authorList>
            <person name="Lofgren L.A."/>
            <person name="Nguyen N.H."/>
            <person name="Vilgalys R."/>
            <person name="Ruytinx J."/>
            <person name="Liao H.L."/>
            <person name="Branco S."/>
            <person name="Kuo A."/>
            <person name="LaButti K."/>
            <person name="Lipzen A."/>
            <person name="Andreopoulos W."/>
            <person name="Pangilinan J."/>
            <person name="Riley R."/>
            <person name="Hundley H."/>
            <person name="Na H."/>
            <person name="Barry K."/>
            <person name="Grigoriev I.V."/>
            <person name="Stajich J.E."/>
            <person name="Kennedy P.G."/>
        </authorList>
    </citation>
    <scope>NUCLEOTIDE SEQUENCE</scope>
    <source>
        <strain evidence="15">S12</strain>
    </source>
</reference>
<evidence type="ECO:0000313" key="16">
    <source>
        <dbReference type="Proteomes" id="UP000719766"/>
    </source>
</evidence>
<feature type="coiled-coil region" evidence="12">
    <location>
        <begin position="1246"/>
        <end position="1334"/>
    </location>
</feature>
<evidence type="ECO:0000256" key="7">
    <source>
        <dbReference type="ARBA" id="ARBA00022840"/>
    </source>
</evidence>
<feature type="compositionally biased region" description="Basic and acidic residues" evidence="13">
    <location>
        <begin position="690"/>
        <end position="709"/>
    </location>
</feature>
<feature type="compositionally biased region" description="Low complexity" evidence="13">
    <location>
        <begin position="49"/>
        <end position="74"/>
    </location>
</feature>
<dbReference type="FunFam" id="3.40.50.300:FF:000481">
    <property type="entry name" value="Structural maintenance of chromosomes 4"/>
    <property type="match status" value="1"/>
</dbReference>
<evidence type="ECO:0000259" key="14">
    <source>
        <dbReference type="SMART" id="SM00968"/>
    </source>
</evidence>
<dbReference type="Gene3D" id="3.40.50.300">
    <property type="entry name" value="P-loop containing nucleotide triphosphate hydrolases"/>
    <property type="match status" value="2"/>
</dbReference>
<dbReference type="RefSeq" id="XP_041153891.1">
    <property type="nucleotide sequence ID" value="XM_041296005.1"/>
</dbReference>
<gene>
    <name evidence="15" type="ORF">HD556DRAFT_1050682</name>
</gene>
<evidence type="ECO:0000256" key="4">
    <source>
        <dbReference type="ARBA" id="ARBA00022618"/>
    </source>
</evidence>
<evidence type="ECO:0000256" key="8">
    <source>
        <dbReference type="ARBA" id="ARBA00023054"/>
    </source>
</evidence>
<dbReference type="InterPro" id="IPR027417">
    <property type="entry name" value="P-loop_NTPase"/>
</dbReference>
<feature type="region of interest" description="Disordered" evidence="13">
    <location>
        <begin position="1347"/>
        <end position="1394"/>
    </location>
</feature>
<keyword evidence="16" id="KW-1185">Reference proteome</keyword>
<dbReference type="InterPro" id="IPR036277">
    <property type="entry name" value="SMC_hinge_sf"/>
</dbReference>
<dbReference type="Gene3D" id="3.30.70.1620">
    <property type="match status" value="1"/>
</dbReference>
<feature type="compositionally biased region" description="Basic residues" evidence="13">
    <location>
        <begin position="212"/>
        <end position="223"/>
    </location>
</feature>
<dbReference type="FunFam" id="3.40.50.300:FF:000585">
    <property type="entry name" value="Structural maintenance of chromosomes 4"/>
    <property type="match status" value="1"/>
</dbReference>
<comment type="caution">
    <text evidence="15">The sequence shown here is derived from an EMBL/GenBank/DDBJ whole genome shotgun (WGS) entry which is preliminary data.</text>
</comment>
<dbReference type="GO" id="GO:0005634">
    <property type="term" value="C:nucleus"/>
    <property type="evidence" value="ECO:0007669"/>
    <property type="project" value="UniProtKB-SubCell"/>
</dbReference>
<keyword evidence="5" id="KW-0547">Nucleotide-binding</keyword>
<dbReference type="Proteomes" id="UP000719766">
    <property type="component" value="Unassembled WGS sequence"/>
</dbReference>
<dbReference type="GeneID" id="64589769"/>
<evidence type="ECO:0000256" key="13">
    <source>
        <dbReference type="SAM" id="MobiDB-lite"/>
    </source>
</evidence>
<dbReference type="EMBL" id="JABBWE010000092">
    <property type="protein sequence ID" value="KAG1786450.1"/>
    <property type="molecule type" value="Genomic_DNA"/>
</dbReference>
<keyword evidence="11" id="KW-0131">Cell cycle</keyword>
<keyword evidence="6" id="KW-0498">Mitosis</keyword>
<dbReference type="GO" id="GO:0007076">
    <property type="term" value="P:mitotic chromosome condensation"/>
    <property type="evidence" value="ECO:0007669"/>
    <property type="project" value="TreeGrafter"/>
</dbReference>
<keyword evidence="10" id="KW-0539">Nucleus</keyword>
<evidence type="ECO:0000256" key="9">
    <source>
        <dbReference type="ARBA" id="ARBA00023067"/>
    </source>
</evidence>
<dbReference type="OrthoDB" id="5575062at2759"/>
<name>A0A9P7DBS8_9AGAM</name>
<comment type="subcellular location">
    <subcellularLocation>
        <location evidence="1">Nucleus</location>
    </subcellularLocation>
</comment>
<feature type="region of interest" description="Disordered" evidence="13">
    <location>
        <begin position="1"/>
        <end position="358"/>
    </location>
</feature>
<feature type="coiled-coil region" evidence="12">
    <location>
        <begin position="818"/>
        <end position="894"/>
    </location>
</feature>
<comment type="similarity">
    <text evidence="2">Belongs to the SMC family. SMC4 subfamily.</text>
</comment>
<evidence type="ECO:0000256" key="5">
    <source>
        <dbReference type="ARBA" id="ARBA00022741"/>
    </source>
</evidence>
<evidence type="ECO:0000256" key="6">
    <source>
        <dbReference type="ARBA" id="ARBA00022776"/>
    </source>
</evidence>
<feature type="compositionally biased region" description="Acidic residues" evidence="13">
    <location>
        <begin position="103"/>
        <end position="115"/>
    </location>
</feature>
<dbReference type="Gene3D" id="1.20.1060.20">
    <property type="match status" value="1"/>
</dbReference>
<dbReference type="PANTHER" id="PTHR18937:SF172">
    <property type="entry name" value="STRUCTURAL MAINTENANCE OF CHROMOSOMES PROTEIN"/>
    <property type="match status" value="1"/>
</dbReference>
<feature type="compositionally biased region" description="Basic residues" evidence="13">
    <location>
        <begin position="143"/>
        <end position="157"/>
    </location>
</feature>
<proteinExistence type="inferred from homology"/>
<feature type="compositionally biased region" description="Acidic residues" evidence="13">
    <location>
        <begin position="1352"/>
        <end position="1364"/>
    </location>
</feature>
<feature type="compositionally biased region" description="Acidic residues" evidence="13">
    <location>
        <begin position="315"/>
        <end position="324"/>
    </location>
</feature>
<evidence type="ECO:0000256" key="1">
    <source>
        <dbReference type="ARBA" id="ARBA00004123"/>
    </source>
</evidence>
<dbReference type="InterPro" id="IPR010935">
    <property type="entry name" value="SMC_hinge"/>
</dbReference>
<feature type="compositionally biased region" description="Basic residues" evidence="13">
    <location>
        <begin position="710"/>
        <end position="721"/>
    </location>
</feature>
<keyword evidence="8 12" id="KW-0175">Coiled coil</keyword>
<evidence type="ECO:0000256" key="3">
    <source>
        <dbReference type="ARBA" id="ARBA00018693"/>
    </source>
</evidence>
<organism evidence="15 16">
    <name type="scientific">Suillus plorans</name>
    <dbReference type="NCBI Taxonomy" id="116603"/>
    <lineage>
        <taxon>Eukaryota</taxon>
        <taxon>Fungi</taxon>
        <taxon>Dikarya</taxon>
        <taxon>Basidiomycota</taxon>
        <taxon>Agaricomycotina</taxon>
        <taxon>Agaricomycetes</taxon>
        <taxon>Agaricomycetidae</taxon>
        <taxon>Boletales</taxon>
        <taxon>Suillineae</taxon>
        <taxon>Suillaceae</taxon>
        <taxon>Suillus</taxon>
    </lineage>
</organism>
<dbReference type="Gene3D" id="1.10.287.1490">
    <property type="match status" value="1"/>
</dbReference>
<keyword evidence="4" id="KW-0132">Cell division</keyword>
<feature type="compositionally biased region" description="Basic and acidic residues" evidence="13">
    <location>
        <begin position="722"/>
        <end position="733"/>
    </location>
</feature>
<feature type="domain" description="SMC hinge" evidence="14">
    <location>
        <begin position="918"/>
        <end position="1032"/>
    </location>
</feature>
<evidence type="ECO:0000256" key="11">
    <source>
        <dbReference type="ARBA" id="ARBA00023306"/>
    </source>
</evidence>
<dbReference type="SMART" id="SM00968">
    <property type="entry name" value="SMC_hinge"/>
    <property type="match status" value="1"/>
</dbReference>
<dbReference type="Pfam" id="PF02463">
    <property type="entry name" value="SMC_N"/>
    <property type="match status" value="2"/>
</dbReference>
<dbReference type="GO" id="GO:0000796">
    <property type="term" value="C:condensin complex"/>
    <property type="evidence" value="ECO:0007669"/>
    <property type="project" value="TreeGrafter"/>
</dbReference>
<evidence type="ECO:0000256" key="10">
    <source>
        <dbReference type="ARBA" id="ARBA00023242"/>
    </source>
</evidence>
<keyword evidence="9" id="KW-0226">DNA condensation</keyword>
<keyword evidence="7" id="KW-0067">ATP-binding</keyword>
<accession>A0A9P7DBS8</accession>
<dbReference type="SUPFAM" id="SSF52540">
    <property type="entry name" value="P-loop containing nucleoside triphosphate hydrolases"/>
    <property type="match status" value="2"/>
</dbReference>
<dbReference type="GO" id="GO:0051301">
    <property type="term" value="P:cell division"/>
    <property type="evidence" value="ECO:0007669"/>
    <property type="project" value="UniProtKB-KW"/>
</dbReference>
<sequence>MPPRRSSRSLRPSTEQEASNSAKRKRTDADDVEEKENAPGARRTSTRGSVGPSSKVPAAPSSRASARASTRSSVKPNRALQEVAETEEEEEEPVKKKLRNFVEGEDHDDDDDEIVELQKPRRGRVKKTVQDDDDDEVQEIKPSRKASAKPRATRSRKPVVEDSDVEEMKEPITISEDEEEIQAVEPAKPKRGRTSRKAPEDDDDVQEIKPASKAKGRKPRKAKNNVEDDEDIKPAKPKPAPRSHKPVKSESDNDEHNPITISSDESDATPPPRSPKVSSRKPKAMPLPADVEVTPRPRKSAPATPPKHPSPTAEDNTDDLDGFQEEFMQTPRRVPRQSQLSQMTPKRPAPPEEEEEEISLLEPRVKPVSVMRPPPAEEPSGPKPRLVIHKMVLVNFKSYAGRQEIGPFHKSFSSIVGPNGSGKSNTIDALLFVFGYRASKMRQGKLSELIHNSARYPDLDECSVEVHFREIIDLPGPDAYSVVPNSSLVVARTATKSNNSRYTLNSRPSTYTEVQTLLQGRGIDLTHKRFLILQGEVESIAQMKPKGNSEHDDGLLEYLEDIIGTAALKAPIESALAEVDRLGEERTEKVARLRIVEKEKAKLDAERKEALAWLKLANEHVRALSRLWQYYLWKCLENDEQFAAQIEHLEKELEDERERNKDDITHLELLEKHYKEREKAYEEVKAAAEEAAKDNAAREKQSVSLEERRKHASAKAKKLKKALADDEQSKKQADNTVQDSDTKIKTKKREITEHEANLEKEEKVLEGIRDSLKDKTQVFHEQIEAKQKELQPWTAKINVKQAAIDVARSERDALAKKATGLKDAVTQAEGQLAELQVEQEGKLNELDSLKMKKAEVQKKLGTCEEKFHAAQAGVQELRSKAGSLRQKAEEARASQAASTSQNKVLDSLTKLKQTGRIDGFHGRLGSLGTIPDKYDVAVSTACGALNNMVVDTVAQGQACIEFLRKQNIGRASFMVLEKLPTDKLNERVVTPEGVPRLFDLIKLKDPRFASAFYKGVGNTLVADNLDQANRIAFGSTRRWRVVTLAGQLIDSSGTMSGGGNHVSRGAMSSKLQAEAVSPQVLRTYEQESEAAARGLEAAQQELRNIEAEAERLTQAVPEIELNIEKLTMGVNNGKKRLTDAERRVHDLKAQSKPNAKDLARINTLDAQIASSTEELEELQTKTGAIEAAIKDLEKKILEIGGSKLLKQKSTVDGIRLLHQLANEEVTKAEVMKATAEKNIVKYTSGIETNRAALEEVEKELEELKDQLAEVAQYLEDLKEKVEAAQAAQESSKDDLDQLKQQLQEKREEIDEFRKKELEITQKLADKKKECAENERVLDHWRTEHDQLKLHEIDDDDDDDEEEGADQVAGASGSGEGVVKQEHADSAPAKKARQRTPSNELYIYSADELARFKKRDMLADSEYLDEKLKNTNPNLDVLKEYKKREEEFMKRAKDLEETTAARDAQKQLYDGLRKQRLDEFMAGFSLISLKLKEMYQMITLGGNAELELVDSMDPFSEGIIFSVMPPKKSWKNISNLSGGEKVHSAMRIRKHILIILQTLSSLALVFALHVFKPTPLYFMDEIDAALDFRNVSIVANYIKDRTKNAQFIIISLRNDMFELSHRLIGIYKTANATQSISIDNHALARRAIKPVPAAA</sequence>
<dbReference type="PANTHER" id="PTHR18937">
    <property type="entry name" value="STRUCTURAL MAINTENANCE OF CHROMOSOMES SMC FAMILY MEMBER"/>
    <property type="match status" value="1"/>
</dbReference>
<protein>
    <recommendedName>
        <fullName evidence="3">Structural maintenance of chromosomes protein 4</fullName>
    </recommendedName>
</protein>
<evidence type="ECO:0000256" key="2">
    <source>
        <dbReference type="ARBA" id="ARBA00006005"/>
    </source>
</evidence>
<evidence type="ECO:0000256" key="12">
    <source>
        <dbReference type="SAM" id="Coils"/>
    </source>
</evidence>
<dbReference type="GO" id="GO:0005524">
    <property type="term" value="F:ATP binding"/>
    <property type="evidence" value="ECO:0007669"/>
    <property type="project" value="UniProtKB-KW"/>
</dbReference>
<dbReference type="Pfam" id="PF06470">
    <property type="entry name" value="SMC_hinge"/>
    <property type="match status" value="1"/>
</dbReference>
<feature type="coiled-coil region" evidence="12">
    <location>
        <begin position="1437"/>
        <end position="1474"/>
    </location>
</feature>
<evidence type="ECO:0000313" key="15">
    <source>
        <dbReference type="EMBL" id="KAG1786450.1"/>
    </source>
</evidence>
<feature type="coiled-coil region" evidence="12">
    <location>
        <begin position="1081"/>
        <end position="1195"/>
    </location>
</feature>